<evidence type="ECO:0000313" key="9">
    <source>
        <dbReference type="Proteomes" id="UP000728185"/>
    </source>
</evidence>
<feature type="transmembrane region" description="Helical" evidence="6">
    <location>
        <begin position="350"/>
        <end position="368"/>
    </location>
</feature>
<dbReference type="Proteomes" id="UP000728185">
    <property type="component" value="Unassembled WGS sequence"/>
</dbReference>
<dbReference type="Gene3D" id="1.20.1250.20">
    <property type="entry name" value="MFS general substrate transporter like domains"/>
    <property type="match status" value="1"/>
</dbReference>
<dbReference type="EMBL" id="LUCM01010718">
    <property type="protein sequence ID" value="KAA0185096.1"/>
    <property type="molecule type" value="Genomic_DNA"/>
</dbReference>
<evidence type="ECO:0000256" key="3">
    <source>
        <dbReference type="ARBA" id="ARBA00022692"/>
    </source>
</evidence>
<feature type="transmembrane region" description="Helical" evidence="6">
    <location>
        <begin position="120"/>
        <end position="141"/>
    </location>
</feature>
<reference evidence="8" key="1">
    <citation type="submission" date="2019-05" db="EMBL/GenBank/DDBJ databases">
        <title>Annotation for the trematode Fasciolopsis buski.</title>
        <authorList>
            <person name="Choi Y.-J."/>
        </authorList>
    </citation>
    <scope>NUCLEOTIDE SEQUENCE</scope>
    <source>
        <strain evidence="8">HT</strain>
        <tissue evidence="8">Whole worm</tissue>
    </source>
</reference>
<dbReference type="AlphaFoldDB" id="A0A8E0VGT8"/>
<sequence>MDAPRPSSVQVILDQLGFGWYQFRVIIIMGIAQATDTMETLIQAILGPTLRCEWNLDSDLVALLATMVFLGVCIGSPPMGYASDHLGRKALSLLCCLALTYMTWLCAITPTYLWLAILRFISGLYISGLLTAGGSMISEFLPEIYQATGQLLMCSFDSFVGLYIVGVGFGCLVGHLSWRYFLIFSTVPLIISALGMYLLLHESPMILAHWGKRTEAAKVLDAIARSNNRVPKSESPTTEEEGPFSFVGRLPETDNSECHKASVSGFFKILYLFLQEYPLPTLLLVGISFIWGMIIYGGTTLLPVELPSTTRTCLQSLYRGTVEQPSIKGQTATGNEDCCLPLLKEGYMSLLSSVIGSVLSFPIALGLITVFGRRWTINTCFFLTALLLFVE</sequence>
<keyword evidence="5 6" id="KW-0472">Membrane</keyword>
<evidence type="ECO:0000256" key="5">
    <source>
        <dbReference type="ARBA" id="ARBA00023136"/>
    </source>
</evidence>
<feature type="transmembrane region" description="Helical" evidence="6">
    <location>
        <begin position="153"/>
        <end position="175"/>
    </location>
</feature>
<feature type="transmembrane region" description="Helical" evidence="6">
    <location>
        <begin position="91"/>
        <end position="114"/>
    </location>
</feature>
<evidence type="ECO:0000256" key="1">
    <source>
        <dbReference type="ARBA" id="ARBA00004141"/>
    </source>
</evidence>
<protein>
    <submittedName>
        <fullName evidence="8">Synaptic vesicle 2 protein</fullName>
    </submittedName>
</protein>
<feature type="transmembrane region" description="Helical" evidence="6">
    <location>
        <begin position="181"/>
        <end position="200"/>
    </location>
</feature>
<feature type="transmembrane region" description="Helical" evidence="6">
    <location>
        <begin position="277"/>
        <end position="298"/>
    </location>
</feature>
<evidence type="ECO:0000256" key="4">
    <source>
        <dbReference type="ARBA" id="ARBA00022989"/>
    </source>
</evidence>
<feature type="non-terminal residue" evidence="8">
    <location>
        <position position="1"/>
    </location>
</feature>
<dbReference type="OrthoDB" id="4139357at2759"/>
<dbReference type="InterPro" id="IPR020846">
    <property type="entry name" value="MFS_dom"/>
</dbReference>
<dbReference type="PROSITE" id="PS50850">
    <property type="entry name" value="MFS"/>
    <property type="match status" value="1"/>
</dbReference>
<comment type="subcellular location">
    <subcellularLocation>
        <location evidence="1">Membrane</location>
        <topology evidence="1">Multi-pass membrane protein</topology>
    </subcellularLocation>
</comment>
<keyword evidence="2" id="KW-0813">Transport</keyword>
<dbReference type="GO" id="GO:0022857">
    <property type="term" value="F:transmembrane transporter activity"/>
    <property type="evidence" value="ECO:0007669"/>
    <property type="project" value="InterPro"/>
</dbReference>
<proteinExistence type="predicted"/>
<dbReference type="GO" id="GO:0016020">
    <property type="term" value="C:membrane"/>
    <property type="evidence" value="ECO:0007669"/>
    <property type="project" value="UniProtKB-SubCell"/>
</dbReference>
<dbReference type="PANTHER" id="PTHR23511">
    <property type="entry name" value="SYNAPTIC VESICLE GLYCOPROTEIN 2"/>
    <property type="match status" value="1"/>
</dbReference>
<evidence type="ECO:0000256" key="6">
    <source>
        <dbReference type="SAM" id="Phobius"/>
    </source>
</evidence>
<evidence type="ECO:0000313" key="8">
    <source>
        <dbReference type="EMBL" id="KAA0185096.1"/>
    </source>
</evidence>
<keyword evidence="4 6" id="KW-1133">Transmembrane helix</keyword>
<dbReference type="SUPFAM" id="SSF103473">
    <property type="entry name" value="MFS general substrate transporter"/>
    <property type="match status" value="1"/>
</dbReference>
<organism evidence="8 9">
    <name type="scientific">Fasciolopsis buskii</name>
    <dbReference type="NCBI Taxonomy" id="27845"/>
    <lineage>
        <taxon>Eukaryota</taxon>
        <taxon>Metazoa</taxon>
        <taxon>Spiralia</taxon>
        <taxon>Lophotrochozoa</taxon>
        <taxon>Platyhelminthes</taxon>
        <taxon>Trematoda</taxon>
        <taxon>Digenea</taxon>
        <taxon>Plagiorchiida</taxon>
        <taxon>Echinostomata</taxon>
        <taxon>Echinostomatoidea</taxon>
        <taxon>Fasciolidae</taxon>
        <taxon>Fasciolopsis</taxon>
    </lineage>
</organism>
<evidence type="ECO:0000259" key="7">
    <source>
        <dbReference type="PROSITE" id="PS50850"/>
    </source>
</evidence>
<feature type="domain" description="Major facilitator superfamily (MFS) profile" evidence="7">
    <location>
        <begin position="25"/>
        <end position="391"/>
    </location>
</feature>
<gene>
    <name evidence="8" type="ORF">FBUS_11819</name>
</gene>
<keyword evidence="9" id="KW-1185">Reference proteome</keyword>
<comment type="caution">
    <text evidence="8">The sequence shown here is derived from an EMBL/GenBank/DDBJ whole genome shotgun (WGS) entry which is preliminary data.</text>
</comment>
<dbReference type="InterPro" id="IPR036259">
    <property type="entry name" value="MFS_trans_sf"/>
</dbReference>
<dbReference type="InterPro" id="IPR011701">
    <property type="entry name" value="MFS"/>
</dbReference>
<feature type="transmembrane region" description="Helical" evidence="6">
    <location>
        <begin position="60"/>
        <end position="79"/>
    </location>
</feature>
<dbReference type="PANTHER" id="PTHR23511:SF5">
    <property type="entry name" value="MAJOR FACILITATOR-TYPE TRANSPORTER HXNZ-RELATED"/>
    <property type="match status" value="1"/>
</dbReference>
<name>A0A8E0VGT8_9TREM</name>
<evidence type="ECO:0000256" key="2">
    <source>
        <dbReference type="ARBA" id="ARBA00022448"/>
    </source>
</evidence>
<accession>A0A8E0VGT8</accession>
<keyword evidence="3 6" id="KW-0812">Transmembrane</keyword>
<dbReference type="Pfam" id="PF07690">
    <property type="entry name" value="MFS_1"/>
    <property type="match status" value="1"/>
</dbReference>